<dbReference type="OrthoDB" id="9793186at2"/>
<feature type="domain" description="Lipid A biosynthesis N-terminal" evidence="2">
    <location>
        <begin position="132"/>
        <end position="203"/>
    </location>
</feature>
<dbReference type="SMART" id="SM01259">
    <property type="entry name" value="LAB_N"/>
    <property type="match status" value="2"/>
</dbReference>
<dbReference type="Pfam" id="PF07578">
    <property type="entry name" value="LAB_N"/>
    <property type="match status" value="2"/>
</dbReference>
<proteinExistence type="predicted"/>
<evidence type="ECO:0000313" key="3">
    <source>
        <dbReference type="EMBL" id="SIT77730.1"/>
    </source>
</evidence>
<dbReference type="Proteomes" id="UP000187181">
    <property type="component" value="Unassembled WGS sequence"/>
</dbReference>
<dbReference type="GO" id="GO:0009245">
    <property type="term" value="P:lipid A biosynthetic process"/>
    <property type="evidence" value="ECO:0007669"/>
    <property type="project" value="InterPro"/>
</dbReference>
<dbReference type="InterPro" id="IPR011499">
    <property type="entry name" value="Lipid_A_biosynth_N"/>
</dbReference>
<dbReference type="GO" id="GO:0008915">
    <property type="term" value="F:lipid-A-disaccharide synthase activity"/>
    <property type="evidence" value="ECO:0007669"/>
    <property type="project" value="InterPro"/>
</dbReference>
<feature type="transmembrane region" description="Helical" evidence="1">
    <location>
        <begin position="125"/>
        <end position="146"/>
    </location>
</feature>
<evidence type="ECO:0000259" key="2">
    <source>
        <dbReference type="SMART" id="SM01259"/>
    </source>
</evidence>
<dbReference type="RefSeq" id="WP_076665943.1">
    <property type="nucleotide sequence ID" value="NZ_FTPP01000001.1"/>
</dbReference>
<dbReference type="EMBL" id="FTPP01000001">
    <property type="protein sequence ID" value="SIT77730.1"/>
    <property type="molecule type" value="Genomic_DNA"/>
</dbReference>
<sequence>MSRSELGILSLGLMAQALFSARILVQWIKSERAGRVLSPTSFWTFSLLASFLLMLYGMFRQDLVIIGGQVVSYLIYLRNLQFKGVWRDLPAWVRWSALLFPIATFAWLLFGDAYSLAYIWKHNNASGLLIAWGGAGQVIFTLRFVYQWYYSELAQESILPNGFWVISLVGSLMIVTYAVLRLDPVLLLGQVVGVVAYSRNLYLGLQKQSASQRTIS</sequence>
<keyword evidence="4" id="KW-1185">Reference proteome</keyword>
<feature type="transmembrane region" description="Helical" evidence="1">
    <location>
        <begin position="92"/>
        <end position="110"/>
    </location>
</feature>
<feature type="transmembrane region" description="Helical" evidence="1">
    <location>
        <begin position="63"/>
        <end position="80"/>
    </location>
</feature>
<keyword evidence="1" id="KW-1133">Transmembrane helix</keyword>
<dbReference type="STRING" id="1317125.SAMN05444128_0531"/>
<feature type="domain" description="Lipid A biosynthesis N-terminal" evidence="2">
    <location>
        <begin position="11"/>
        <end position="82"/>
    </location>
</feature>
<name>A0A1R3WI09_9BACT</name>
<keyword evidence="1" id="KW-0812">Transmembrane</keyword>
<feature type="transmembrane region" description="Helical" evidence="1">
    <location>
        <begin position="6"/>
        <end position="25"/>
    </location>
</feature>
<protein>
    <submittedName>
        <fullName evidence="3">Uncharacterized N-terminal domain of lipid-A-disaccharide synthase</fullName>
    </submittedName>
</protein>
<gene>
    <name evidence="3" type="ORF">SAMN05444128_0531</name>
</gene>
<feature type="transmembrane region" description="Helical" evidence="1">
    <location>
        <begin position="37"/>
        <end position="57"/>
    </location>
</feature>
<accession>A0A1R3WI09</accession>
<feature type="transmembrane region" description="Helical" evidence="1">
    <location>
        <begin position="158"/>
        <end position="180"/>
    </location>
</feature>
<dbReference type="GO" id="GO:0016020">
    <property type="term" value="C:membrane"/>
    <property type="evidence" value="ECO:0007669"/>
    <property type="project" value="GOC"/>
</dbReference>
<reference evidence="4" key="1">
    <citation type="submission" date="2017-01" db="EMBL/GenBank/DDBJ databases">
        <authorList>
            <person name="Varghese N."/>
            <person name="Submissions S."/>
        </authorList>
    </citation>
    <scope>NUCLEOTIDE SEQUENCE [LARGE SCALE GENOMIC DNA]</scope>
    <source>
        <strain evidence="4">LP100</strain>
    </source>
</reference>
<evidence type="ECO:0000313" key="4">
    <source>
        <dbReference type="Proteomes" id="UP000187181"/>
    </source>
</evidence>
<organism evidence="3 4">
    <name type="scientific">Pontibacter indicus</name>
    <dbReference type="NCBI Taxonomy" id="1317125"/>
    <lineage>
        <taxon>Bacteria</taxon>
        <taxon>Pseudomonadati</taxon>
        <taxon>Bacteroidota</taxon>
        <taxon>Cytophagia</taxon>
        <taxon>Cytophagales</taxon>
        <taxon>Hymenobacteraceae</taxon>
        <taxon>Pontibacter</taxon>
    </lineage>
</organism>
<feature type="transmembrane region" description="Helical" evidence="1">
    <location>
        <begin position="186"/>
        <end position="205"/>
    </location>
</feature>
<keyword evidence="1" id="KW-0472">Membrane</keyword>
<evidence type="ECO:0000256" key="1">
    <source>
        <dbReference type="SAM" id="Phobius"/>
    </source>
</evidence>
<dbReference type="AlphaFoldDB" id="A0A1R3WI09"/>